<dbReference type="PANTHER" id="PTHR30246:SF1">
    <property type="entry name" value="2-DEHYDRO-3-DEOXY-6-PHOSPHOGALACTONATE ALDOLASE-RELATED"/>
    <property type="match status" value="1"/>
</dbReference>
<dbReference type="HOGENOM" id="CLU_077795_2_2_0"/>
<keyword evidence="6" id="KW-0614">Plasmid</keyword>
<evidence type="ECO:0000256" key="3">
    <source>
        <dbReference type="ARBA" id="ARBA00011233"/>
    </source>
</evidence>
<dbReference type="Gene3D" id="3.20.20.70">
    <property type="entry name" value="Aldolase class I"/>
    <property type="match status" value="1"/>
</dbReference>
<dbReference type="NCBIfam" id="TIGR01182">
    <property type="entry name" value="eda"/>
    <property type="match status" value="1"/>
</dbReference>
<dbReference type="AlphaFoldDB" id="L0A8H1"/>
<dbReference type="EMBL" id="CP003383">
    <property type="protein sequence ID" value="AFZ69472.1"/>
    <property type="molecule type" value="Genomic_DNA"/>
</dbReference>
<comment type="pathway">
    <text evidence="1">Carbohydrate acid metabolism.</text>
</comment>
<proteinExistence type="inferred from homology"/>
<protein>
    <submittedName>
        <fullName evidence="6">Entner-Doudoroff aldolase</fullName>
    </submittedName>
</protein>
<reference evidence="7" key="1">
    <citation type="submission" date="2012-03" db="EMBL/GenBank/DDBJ databases">
        <title>Complete sequence of plasmid 1 of Deinococcus peraridilitoris DSM 19664.</title>
        <authorList>
            <person name="Lucas S."/>
            <person name="Copeland A."/>
            <person name="Lapidus A."/>
            <person name="Glavina del Rio T."/>
            <person name="Dalin E."/>
            <person name="Tice H."/>
            <person name="Bruce D."/>
            <person name="Goodwin L."/>
            <person name="Pitluck S."/>
            <person name="Peters L."/>
            <person name="Mikhailova N."/>
            <person name="Lu M."/>
            <person name="Kyrpides N."/>
            <person name="Mavromatis K."/>
            <person name="Ivanova N."/>
            <person name="Brettin T."/>
            <person name="Detter J.C."/>
            <person name="Han C."/>
            <person name="Larimer F."/>
            <person name="Land M."/>
            <person name="Hauser L."/>
            <person name="Markowitz V."/>
            <person name="Cheng J.-F."/>
            <person name="Hugenholtz P."/>
            <person name="Woyke T."/>
            <person name="Wu D."/>
            <person name="Pukall R."/>
            <person name="Steenblock K."/>
            <person name="Brambilla E."/>
            <person name="Klenk H.-P."/>
            <person name="Eisen J.A."/>
        </authorList>
    </citation>
    <scope>NUCLEOTIDE SEQUENCE [LARGE SCALE GENOMIC DNA]</scope>
    <source>
        <strain evidence="7">DSM 19664 / LMG 22246 / CIP 109416 / KR-200</strain>
        <plasmid evidence="7">Plasmid pDEIPE01</plasmid>
    </source>
</reference>
<evidence type="ECO:0000256" key="2">
    <source>
        <dbReference type="ARBA" id="ARBA00006906"/>
    </source>
</evidence>
<dbReference type="Proteomes" id="UP000010467">
    <property type="component" value="Plasmid pDEIPE01"/>
</dbReference>
<organism evidence="6 7">
    <name type="scientific">Deinococcus peraridilitoris (strain DSM 19664 / LMG 22246 / CIP 109416 / KR-200)</name>
    <dbReference type="NCBI Taxonomy" id="937777"/>
    <lineage>
        <taxon>Bacteria</taxon>
        <taxon>Thermotogati</taxon>
        <taxon>Deinococcota</taxon>
        <taxon>Deinococci</taxon>
        <taxon>Deinococcales</taxon>
        <taxon>Deinococcaceae</taxon>
        <taxon>Deinococcus</taxon>
    </lineage>
</organism>
<dbReference type="InterPro" id="IPR013785">
    <property type="entry name" value="Aldolase_TIM"/>
</dbReference>
<keyword evidence="5" id="KW-0119">Carbohydrate metabolism</keyword>
<dbReference type="CDD" id="cd00452">
    <property type="entry name" value="KDPG_aldolase"/>
    <property type="match status" value="1"/>
</dbReference>
<dbReference type="InterPro" id="IPR000887">
    <property type="entry name" value="Aldlse_KDPG_KHG"/>
</dbReference>
<evidence type="ECO:0000256" key="1">
    <source>
        <dbReference type="ARBA" id="ARBA00004761"/>
    </source>
</evidence>
<evidence type="ECO:0000313" key="6">
    <source>
        <dbReference type="EMBL" id="AFZ69472.1"/>
    </source>
</evidence>
<name>L0A8H1_DEIPD</name>
<geneLocation type="plasmid" evidence="6 7">
    <name>pDEIPE01</name>
</geneLocation>
<dbReference type="RefSeq" id="WP_015231373.1">
    <property type="nucleotide sequence ID" value="NC_019789.1"/>
</dbReference>
<dbReference type="KEGG" id="dpd:Deipe_4097"/>
<dbReference type="PATRIC" id="fig|937777.3.peg.4115"/>
<dbReference type="OrthoDB" id="9802667at2"/>
<evidence type="ECO:0000256" key="4">
    <source>
        <dbReference type="ARBA" id="ARBA00023239"/>
    </source>
</evidence>
<keyword evidence="7" id="KW-1185">Reference proteome</keyword>
<dbReference type="GO" id="GO:0016829">
    <property type="term" value="F:lyase activity"/>
    <property type="evidence" value="ECO:0007669"/>
    <property type="project" value="UniProtKB-KW"/>
</dbReference>
<dbReference type="PANTHER" id="PTHR30246">
    <property type="entry name" value="2-KETO-3-DEOXY-6-PHOSPHOGLUCONATE ALDOLASE"/>
    <property type="match status" value="1"/>
</dbReference>
<sequence>MIETLRKARVVGILRADDAQSARLAAHAAVRGGLTSIELTFTTPGAAEAIRSLRTELPAGISIGAGTIMTPQDANDAVEAGAEFLVSPHLDAEVAATARQAQVMYIPGTLTPTEIVSAIRWGAPIVKIFPAGSAGGTQYLRDLLGPLPQLKALVTGGIKPTEVPGYLHAGALAVGLGSNLFPREALRAHDAHAIEHATRAALHESGLAGGTCST</sequence>
<evidence type="ECO:0000256" key="5">
    <source>
        <dbReference type="ARBA" id="ARBA00023277"/>
    </source>
</evidence>
<gene>
    <name evidence="6" type="ordered locus">Deipe_4097</name>
</gene>
<accession>L0A8H1</accession>
<dbReference type="Pfam" id="PF01081">
    <property type="entry name" value="Aldolase"/>
    <property type="match status" value="1"/>
</dbReference>
<keyword evidence="4" id="KW-0456">Lyase</keyword>
<comment type="similarity">
    <text evidence="2">Belongs to the KHG/KDPG aldolase family.</text>
</comment>
<dbReference type="SUPFAM" id="SSF51569">
    <property type="entry name" value="Aldolase"/>
    <property type="match status" value="1"/>
</dbReference>
<evidence type="ECO:0000313" key="7">
    <source>
        <dbReference type="Proteomes" id="UP000010467"/>
    </source>
</evidence>
<comment type="subunit">
    <text evidence="3">Homotrimer.</text>
</comment>